<dbReference type="Gene3D" id="3.30.1490.330">
    <property type="match status" value="1"/>
</dbReference>
<evidence type="ECO:0000313" key="8">
    <source>
        <dbReference type="Proteomes" id="UP000050956"/>
    </source>
</evidence>
<evidence type="ECO:0000313" key="7">
    <source>
        <dbReference type="EMBL" id="KRG74187.1"/>
    </source>
</evidence>
<evidence type="ECO:0000256" key="4">
    <source>
        <dbReference type="ARBA" id="ARBA00022840"/>
    </source>
</evidence>
<dbReference type="PATRIC" id="fig|336566.3.peg.2512"/>
<accession>A0A0R0CY69</accession>
<dbReference type="SUPFAM" id="SSF56059">
    <property type="entry name" value="Glutathione synthetase ATP-binding domain-like"/>
    <property type="match status" value="1"/>
</dbReference>
<feature type="domain" description="Glutathionylspermidine synthase pre-ATP-grasp-like" evidence="6">
    <location>
        <begin position="12"/>
        <end position="383"/>
    </location>
</feature>
<keyword evidence="8" id="KW-1185">Reference proteome</keyword>
<dbReference type="GO" id="GO:0046872">
    <property type="term" value="F:metal ion binding"/>
    <property type="evidence" value="ECO:0007669"/>
    <property type="project" value="UniProtKB-KW"/>
</dbReference>
<name>A0A0R0CY69_9GAMM</name>
<dbReference type="InterPro" id="IPR016185">
    <property type="entry name" value="PreATP-grasp_dom_sf"/>
</dbReference>
<dbReference type="EMBL" id="LDJM01000047">
    <property type="protein sequence ID" value="KRG74187.1"/>
    <property type="molecule type" value="Genomic_DNA"/>
</dbReference>
<keyword evidence="2" id="KW-0479">Metal-binding</keyword>
<dbReference type="InterPro" id="IPR005494">
    <property type="entry name" value="GSPS_pre-ATP-grasp-like_dom"/>
</dbReference>
<keyword evidence="3" id="KW-0547">Nucleotide-binding</keyword>
<dbReference type="SUPFAM" id="SSF52440">
    <property type="entry name" value="PreATP-grasp domain"/>
    <property type="match status" value="1"/>
</dbReference>
<keyword evidence="5" id="KW-0460">Magnesium</keyword>
<sequence>MKRIAIAERANWRARAEEAGFAFHTIDGARYWDERAYYAFSLAQIENDIEDPTAQIHAMALDLVDEVVGSEELMDKLAIGRDFRDWVANSWKQGHGHLYGRIDLAYDGRGPAKLYEFNYDTPTSLYEASFFQWQWLEEQKAAGALPAHADQFNAIHEALVERFEFLSGHLPPPLCFAAMSTSVEDRGTVDYLRDCAAQAGLHGQAIALEEIGISADGQFTTLDDTLIGTLFKLYPLEDLMAEEFGKTLPAARLQLLEPAWKAILSNKGILPLLWQRHQGHPNLLEAHFDSGASLPRGWVRKPLFSREGANISLHLADGSWQESEGPYSGGPAIIQAAHPLPNYDGNYPLIGSWVVGDHACGIGIREDDSRITKDSARFVPHAIIDDVPPPVPAGSGRIYV</sequence>
<dbReference type="RefSeq" id="WP_057639055.1">
    <property type="nucleotide sequence ID" value="NZ_LDJM01000047.1"/>
</dbReference>
<dbReference type="Pfam" id="PF03738">
    <property type="entry name" value="GSP_synth"/>
    <property type="match status" value="1"/>
</dbReference>
<evidence type="ECO:0000256" key="3">
    <source>
        <dbReference type="ARBA" id="ARBA00022741"/>
    </source>
</evidence>
<proteinExistence type="predicted"/>
<organism evidence="7 8">
    <name type="scientific">Stenotrophomonas ginsengisoli</name>
    <dbReference type="NCBI Taxonomy" id="336566"/>
    <lineage>
        <taxon>Bacteria</taxon>
        <taxon>Pseudomonadati</taxon>
        <taxon>Pseudomonadota</taxon>
        <taxon>Gammaproteobacteria</taxon>
        <taxon>Lysobacterales</taxon>
        <taxon>Lysobacteraceae</taxon>
        <taxon>Stenotrophomonas</taxon>
    </lineage>
</organism>
<evidence type="ECO:0000256" key="1">
    <source>
        <dbReference type="ARBA" id="ARBA00022598"/>
    </source>
</evidence>
<evidence type="ECO:0000256" key="2">
    <source>
        <dbReference type="ARBA" id="ARBA00022723"/>
    </source>
</evidence>
<dbReference type="GO" id="GO:0016874">
    <property type="term" value="F:ligase activity"/>
    <property type="evidence" value="ECO:0007669"/>
    <property type="project" value="UniProtKB-KW"/>
</dbReference>
<reference evidence="7 8" key="1">
    <citation type="submission" date="2015-05" db="EMBL/GenBank/DDBJ databases">
        <title>Genome sequencing and analysis of members of genus Stenotrophomonas.</title>
        <authorList>
            <person name="Patil P.P."/>
            <person name="Midha S."/>
            <person name="Patil P.B."/>
        </authorList>
    </citation>
    <scope>NUCLEOTIDE SEQUENCE [LARGE SCALE GENOMIC DNA]</scope>
    <source>
        <strain evidence="7 8">DSM 24757</strain>
    </source>
</reference>
<dbReference type="AlphaFoldDB" id="A0A0R0CY69"/>
<keyword evidence="1" id="KW-0436">Ligase</keyword>
<keyword evidence="4" id="KW-0067">ATP-binding</keyword>
<gene>
    <name evidence="7" type="ORF">ABB30_14685</name>
</gene>
<dbReference type="GO" id="GO:0005524">
    <property type="term" value="F:ATP binding"/>
    <property type="evidence" value="ECO:0007669"/>
    <property type="project" value="UniProtKB-KW"/>
</dbReference>
<comment type="caution">
    <text evidence="7">The sequence shown here is derived from an EMBL/GenBank/DDBJ whole genome shotgun (WGS) entry which is preliminary data.</text>
</comment>
<dbReference type="STRING" id="336566.ABB30_14685"/>
<dbReference type="Proteomes" id="UP000050956">
    <property type="component" value="Unassembled WGS sequence"/>
</dbReference>
<evidence type="ECO:0000259" key="6">
    <source>
        <dbReference type="Pfam" id="PF03738"/>
    </source>
</evidence>
<evidence type="ECO:0000256" key="5">
    <source>
        <dbReference type="ARBA" id="ARBA00022842"/>
    </source>
</evidence>
<protein>
    <recommendedName>
        <fullName evidence="6">Glutathionylspermidine synthase pre-ATP-grasp-like domain-containing protein</fullName>
    </recommendedName>
</protein>
<dbReference type="OrthoDB" id="9765517at2"/>